<proteinExistence type="predicted"/>
<keyword evidence="3" id="KW-1185">Reference proteome</keyword>
<dbReference type="Gramene" id="OB06G24860.1">
    <property type="protein sequence ID" value="OB06G24860.1"/>
    <property type="gene ID" value="OB06G24860"/>
</dbReference>
<dbReference type="Proteomes" id="UP000006038">
    <property type="component" value="Chromosome 6"/>
</dbReference>
<reference evidence="2" key="2">
    <citation type="submission" date="2013-04" db="UniProtKB">
        <authorList>
            <consortium name="EnsemblPlants"/>
        </authorList>
    </citation>
    <scope>IDENTIFICATION</scope>
</reference>
<evidence type="ECO:0000256" key="1">
    <source>
        <dbReference type="SAM" id="MobiDB-lite"/>
    </source>
</evidence>
<name>J3MEP2_ORYBR</name>
<sequence length="200" mass="22279">MCRGKELLWCFHRAEGPSTSGPYQSVRIFSKSTRLVAIKVTGKMLARVKRIRFIDSQNECEVVLPDTGDQSSSKVPGDNGQKILNGDGPRRRLVLQKLPIIAAIAFEACCMLSPTHHVKLEQIGLDAATSMSLLSLEKLDLIRWLMDRIDPDTMVMSIDEERKIQITPCTVHLVMGTPLGGKEIAIPHRKGIRDVYNSIT</sequence>
<evidence type="ECO:0000313" key="3">
    <source>
        <dbReference type="Proteomes" id="UP000006038"/>
    </source>
</evidence>
<reference evidence="2" key="1">
    <citation type="journal article" date="2013" name="Nat. Commun.">
        <title>Whole-genome sequencing of Oryza brachyantha reveals mechanisms underlying Oryza genome evolution.</title>
        <authorList>
            <person name="Chen J."/>
            <person name="Huang Q."/>
            <person name="Gao D."/>
            <person name="Wang J."/>
            <person name="Lang Y."/>
            <person name="Liu T."/>
            <person name="Li B."/>
            <person name="Bai Z."/>
            <person name="Luis Goicoechea J."/>
            <person name="Liang C."/>
            <person name="Chen C."/>
            <person name="Zhang W."/>
            <person name="Sun S."/>
            <person name="Liao Y."/>
            <person name="Zhang X."/>
            <person name="Yang L."/>
            <person name="Song C."/>
            <person name="Wang M."/>
            <person name="Shi J."/>
            <person name="Liu G."/>
            <person name="Liu J."/>
            <person name="Zhou H."/>
            <person name="Zhou W."/>
            <person name="Yu Q."/>
            <person name="An N."/>
            <person name="Chen Y."/>
            <person name="Cai Q."/>
            <person name="Wang B."/>
            <person name="Liu B."/>
            <person name="Min J."/>
            <person name="Huang Y."/>
            <person name="Wu H."/>
            <person name="Li Z."/>
            <person name="Zhang Y."/>
            <person name="Yin Y."/>
            <person name="Song W."/>
            <person name="Jiang J."/>
            <person name="Jackson S.A."/>
            <person name="Wing R.A."/>
            <person name="Wang J."/>
            <person name="Chen M."/>
        </authorList>
    </citation>
    <scope>NUCLEOTIDE SEQUENCE [LARGE SCALE GENOMIC DNA]</scope>
    <source>
        <strain evidence="2">cv. IRGC 101232</strain>
    </source>
</reference>
<dbReference type="EnsemblPlants" id="OB06G24860.1">
    <property type="protein sequence ID" value="OB06G24860.1"/>
    <property type="gene ID" value="OB06G24860"/>
</dbReference>
<dbReference type="OMA" id="MTIDIAE"/>
<dbReference type="STRING" id="4533.J3MEP2"/>
<feature type="region of interest" description="Disordered" evidence="1">
    <location>
        <begin position="65"/>
        <end position="86"/>
    </location>
</feature>
<organism evidence="2">
    <name type="scientific">Oryza brachyantha</name>
    <name type="common">malo sina</name>
    <dbReference type="NCBI Taxonomy" id="4533"/>
    <lineage>
        <taxon>Eukaryota</taxon>
        <taxon>Viridiplantae</taxon>
        <taxon>Streptophyta</taxon>
        <taxon>Embryophyta</taxon>
        <taxon>Tracheophyta</taxon>
        <taxon>Spermatophyta</taxon>
        <taxon>Magnoliopsida</taxon>
        <taxon>Liliopsida</taxon>
        <taxon>Poales</taxon>
        <taxon>Poaceae</taxon>
        <taxon>BOP clade</taxon>
        <taxon>Oryzoideae</taxon>
        <taxon>Oryzeae</taxon>
        <taxon>Oryzinae</taxon>
        <taxon>Oryza</taxon>
    </lineage>
</organism>
<accession>J3MEP2</accession>
<evidence type="ECO:0000313" key="2">
    <source>
        <dbReference type="EnsemblPlants" id="OB06G24860.1"/>
    </source>
</evidence>
<protein>
    <submittedName>
        <fullName evidence="2">Uncharacterized protein</fullName>
    </submittedName>
</protein>
<dbReference type="HOGENOM" id="CLU_1317248_0_0_1"/>
<dbReference type="AlphaFoldDB" id="J3MEP2"/>